<sequence length="59" mass="6154">MKIEATSTSPTVATVTPEALTDTAGKATFAVKGISPGTTRIIISVNGYKADMEVVFVEH</sequence>
<dbReference type="InterPro" id="IPR008964">
    <property type="entry name" value="Invasin/intimin_cell_adhesion"/>
</dbReference>
<dbReference type="Gene3D" id="2.60.40.10">
    <property type="entry name" value="Immunoglobulins"/>
    <property type="match status" value="1"/>
</dbReference>
<dbReference type="SUPFAM" id="SSF49373">
    <property type="entry name" value="Invasin/intimin cell-adhesion fragments"/>
    <property type="match status" value="1"/>
</dbReference>
<dbReference type="InterPro" id="IPR013783">
    <property type="entry name" value="Ig-like_fold"/>
</dbReference>
<accession>I3IH59</accession>
<reference evidence="1 2" key="1">
    <citation type="journal article" date="2012" name="FEBS Lett.">
        <title>Anammox organism KSU-1 expresses a NirK-type copper-containing nitrite reductase instead of a NirS-type with cytochrome cd1.</title>
        <authorList>
            <person name="Hira D."/>
            <person name="Toh H."/>
            <person name="Migita C.T."/>
            <person name="Okubo H."/>
            <person name="Nishiyama T."/>
            <person name="Hattori M."/>
            <person name="Furukawa K."/>
            <person name="Fujii T."/>
        </authorList>
    </citation>
    <scope>NUCLEOTIDE SEQUENCE [LARGE SCALE GENOMIC DNA]</scope>
</reference>
<organism evidence="1 2">
    <name type="scientific">Candidatus Jettenia caeni</name>
    <dbReference type="NCBI Taxonomy" id="247490"/>
    <lineage>
        <taxon>Bacteria</taxon>
        <taxon>Pseudomonadati</taxon>
        <taxon>Planctomycetota</taxon>
        <taxon>Candidatus Brocadiia</taxon>
        <taxon>Candidatus Brocadiales</taxon>
        <taxon>Candidatus Brocadiaceae</taxon>
        <taxon>Candidatus Jettenia</taxon>
    </lineage>
</organism>
<evidence type="ECO:0000313" key="2">
    <source>
        <dbReference type="Proteomes" id="UP000002985"/>
    </source>
</evidence>
<evidence type="ECO:0008006" key="3">
    <source>
        <dbReference type="Google" id="ProtNLM"/>
    </source>
</evidence>
<dbReference type="OrthoDB" id="290790at2"/>
<comment type="caution">
    <text evidence="1">The sequence shown here is derived from an EMBL/GenBank/DDBJ whole genome shotgun (WGS) entry which is preliminary data.</text>
</comment>
<dbReference type="AlphaFoldDB" id="I3IH59"/>
<gene>
    <name evidence="1" type="ORF">KSU1_B0197</name>
</gene>
<dbReference type="Proteomes" id="UP000002985">
    <property type="component" value="Unassembled WGS sequence"/>
</dbReference>
<proteinExistence type="predicted"/>
<keyword evidence="2" id="KW-1185">Reference proteome</keyword>
<evidence type="ECO:0000313" key="1">
    <source>
        <dbReference type="EMBL" id="GAB61054.1"/>
    </source>
</evidence>
<name>I3IH59_9BACT</name>
<dbReference type="EMBL" id="BAFH01000002">
    <property type="protein sequence ID" value="GAB61054.1"/>
    <property type="molecule type" value="Genomic_DNA"/>
</dbReference>
<protein>
    <recommendedName>
        <fullName evidence="3">Carboxypeptidase regulatory-like domain-containing protein</fullName>
    </recommendedName>
</protein>